<dbReference type="InterPro" id="IPR059206">
    <property type="entry name" value="Sll1717-like"/>
</dbReference>
<accession>A0A921INV6</accession>
<sequence length="454" mass="52207">MTFIKMYKRQITDYDRQQMAQVASRFKDDGLEADSHVDVVVSDNLASHRGYSINYTLGWKLYLVKTIIEMSENSGNPVFDTRSRDWDSLSKLVKDAYGSEGSSGIMRLLPSMNKGQVKLKMKHAEVGLEFSSGKRGGERTVQFPALAHRVIDLYSAAPLASDGCPMYIFIDEIELSYGNSRSYVREAKFIGDLIRAADDINDIARNRGIPVYVVLALRNEVLRVTANIGAELNKPIEDWGIRIDWRIKADECEDSPLLEIVAKRIASNLPEGDDRRLDIWKSFFPEQIDRQPAKTYVMKQTWSKPRDVVRLLNTLQEFCGESETFTEQMFFSIRREYARRAWNEIEEELNATRTKDFIEGVQKILSGIKRPFTVESFVEKIELESKRYRVVEKVPDEMRPVELIELLFKHGVIGNVPERSGGSGKYRFAAYGEEEPLLDGYYDIHYPLRNRFSS</sequence>
<dbReference type="AlphaFoldDB" id="A0A921INV6"/>
<reference evidence="1" key="2">
    <citation type="submission" date="2021-09" db="EMBL/GenBank/DDBJ databases">
        <authorList>
            <person name="Gilroy R."/>
        </authorList>
    </citation>
    <scope>NUCLEOTIDE SEQUENCE</scope>
    <source>
        <strain evidence="1">ChiGjej2B2-7701</strain>
    </source>
</reference>
<dbReference type="NCBIfam" id="NF047389">
    <property type="entry name" value="ATPase_Sll1717"/>
    <property type="match status" value="1"/>
</dbReference>
<proteinExistence type="predicted"/>
<dbReference type="Proteomes" id="UP000746751">
    <property type="component" value="Unassembled WGS sequence"/>
</dbReference>
<comment type="caution">
    <text evidence="1">The sequence shown here is derived from an EMBL/GenBank/DDBJ whole genome shotgun (WGS) entry which is preliminary data.</text>
</comment>
<reference evidence="1" key="1">
    <citation type="journal article" date="2021" name="PeerJ">
        <title>Extensive microbial diversity within the chicken gut microbiome revealed by metagenomics and culture.</title>
        <authorList>
            <person name="Gilroy R."/>
            <person name="Ravi A."/>
            <person name="Getino M."/>
            <person name="Pursley I."/>
            <person name="Horton D.L."/>
            <person name="Alikhan N.F."/>
            <person name="Baker D."/>
            <person name="Gharbi K."/>
            <person name="Hall N."/>
            <person name="Watson M."/>
            <person name="Adriaenssens E.M."/>
            <person name="Foster-Nyarko E."/>
            <person name="Jarju S."/>
            <person name="Secka A."/>
            <person name="Antonio M."/>
            <person name="Oren A."/>
            <person name="Chaudhuri R.R."/>
            <person name="La Ragione R."/>
            <person name="Hildebrand F."/>
            <person name="Pallen M.J."/>
        </authorList>
    </citation>
    <scope>NUCLEOTIDE SEQUENCE</scope>
    <source>
        <strain evidence="1">ChiGjej2B2-7701</strain>
    </source>
</reference>
<protein>
    <submittedName>
        <fullName evidence="1">Uncharacterized protein</fullName>
    </submittedName>
</protein>
<evidence type="ECO:0000313" key="1">
    <source>
        <dbReference type="EMBL" id="HJG30815.1"/>
    </source>
</evidence>
<gene>
    <name evidence="1" type="ORF">K8U80_05400</name>
</gene>
<name>A0A921INV6_9ACTN</name>
<organism evidence="1 2">
    <name type="scientific">Collinsella ihumii</name>
    <dbReference type="NCBI Taxonomy" id="1720204"/>
    <lineage>
        <taxon>Bacteria</taxon>
        <taxon>Bacillati</taxon>
        <taxon>Actinomycetota</taxon>
        <taxon>Coriobacteriia</taxon>
        <taxon>Coriobacteriales</taxon>
        <taxon>Coriobacteriaceae</taxon>
        <taxon>Collinsella</taxon>
    </lineage>
</organism>
<dbReference type="EMBL" id="DYVF01000038">
    <property type="protein sequence ID" value="HJG30815.1"/>
    <property type="molecule type" value="Genomic_DNA"/>
</dbReference>
<evidence type="ECO:0000313" key="2">
    <source>
        <dbReference type="Proteomes" id="UP000746751"/>
    </source>
</evidence>